<dbReference type="Proteomes" id="UP001432027">
    <property type="component" value="Unassembled WGS sequence"/>
</dbReference>
<protein>
    <recommendedName>
        <fullName evidence="5">Glycosyltransferase family 92 protein</fullName>
    </recommendedName>
</protein>
<dbReference type="Gene3D" id="3.90.550.10">
    <property type="entry name" value="Spore Coat Polysaccharide Biosynthesis Protein SpsA, Chain A"/>
    <property type="match status" value="1"/>
</dbReference>
<evidence type="ECO:0008006" key="5">
    <source>
        <dbReference type="Google" id="ProtNLM"/>
    </source>
</evidence>
<feature type="non-terminal residue" evidence="3">
    <location>
        <position position="1"/>
    </location>
</feature>
<feature type="transmembrane region" description="Helical" evidence="2">
    <location>
        <begin position="14"/>
        <end position="32"/>
    </location>
</feature>
<keyword evidence="2" id="KW-0812">Transmembrane</keyword>
<dbReference type="Pfam" id="PF13896">
    <property type="entry name" value="Glyco_transf_49"/>
    <property type="match status" value="1"/>
</dbReference>
<accession>A0AAV5TGC1</accession>
<dbReference type="PANTHER" id="PTHR47411:SF3">
    <property type="entry name" value="I-BETA-1,3-N-ACETYLGLUCOSAMINYLTRANSFERASE"/>
    <property type="match status" value="1"/>
</dbReference>
<proteinExistence type="predicted"/>
<dbReference type="EMBL" id="BTSX01000004">
    <property type="protein sequence ID" value="GMS92893.1"/>
    <property type="molecule type" value="Genomic_DNA"/>
</dbReference>
<feature type="coiled-coil region" evidence="1">
    <location>
        <begin position="250"/>
        <end position="277"/>
    </location>
</feature>
<evidence type="ECO:0000256" key="2">
    <source>
        <dbReference type="SAM" id="Phobius"/>
    </source>
</evidence>
<sequence>LRSSDFFSMRPLRIAKYILFILLVYAASTLLLRKPLVKVKSAEQKWVIHNGFCIRPYLHAGRNVTLRSLSDSGNRATVVLKGWPKDDPEVFIDDLTLLTHSSASALDEDYLSKLLTNWRGPISLAVSLQGHQDEGYVREKIERTLELLPDPEYATQLAVHIMFERVRKLSCDRSSRIRRDDILADTVFFASYPINTVRNVARLFSSTRYIAFADSDYLFSSGFYDKILPILRENAPVGSKNALLYRIFEIDEEESRLRNYQLTKDDLKTLIDDEKARVFHGKRWSQGHSVPKLPEWLESPESTRPGIFDLTIKLKKRKFWEFQFSGLRDVPLFDESFPYRVDNNLELRWEVCRAGYRLLPIEDLFVYHTLSNGEDNKDDGANKNAIKKKNLSRSSKAKKALIERMKQLYPDTKDDCPY</sequence>
<evidence type="ECO:0000256" key="1">
    <source>
        <dbReference type="SAM" id="Coils"/>
    </source>
</evidence>
<dbReference type="InterPro" id="IPR029044">
    <property type="entry name" value="Nucleotide-diphossugar_trans"/>
</dbReference>
<keyword evidence="2" id="KW-1133">Transmembrane helix</keyword>
<dbReference type="SUPFAM" id="SSF53448">
    <property type="entry name" value="Nucleotide-diphospho-sugar transferases"/>
    <property type="match status" value="1"/>
</dbReference>
<dbReference type="AlphaFoldDB" id="A0AAV5TGC1"/>
<reference evidence="3" key="1">
    <citation type="submission" date="2023-10" db="EMBL/GenBank/DDBJ databases">
        <title>Genome assembly of Pristionchus species.</title>
        <authorList>
            <person name="Yoshida K."/>
            <person name="Sommer R.J."/>
        </authorList>
    </citation>
    <scope>NUCLEOTIDE SEQUENCE</scope>
    <source>
        <strain evidence="3">RS0144</strain>
    </source>
</reference>
<keyword evidence="4" id="KW-1185">Reference proteome</keyword>
<evidence type="ECO:0000313" key="4">
    <source>
        <dbReference type="Proteomes" id="UP001432027"/>
    </source>
</evidence>
<name>A0AAV5TGC1_9BILA</name>
<keyword evidence="1" id="KW-0175">Coiled coil</keyword>
<comment type="caution">
    <text evidence="3">The sequence shown here is derived from an EMBL/GenBank/DDBJ whole genome shotgun (WGS) entry which is preliminary data.</text>
</comment>
<keyword evidence="2" id="KW-0472">Membrane</keyword>
<organism evidence="3 4">
    <name type="scientific">Pristionchus entomophagus</name>
    <dbReference type="NCBI Taxonomy" id="358040"/>
    <lineage>
        <taxon>Eukaryota</taxon>
        <taxon>Metazoa</taxon>
        <taxon>Ecdysozoa</taxon>
        <taxon>Nematoda</taxon>
        <taxon>Chromadorea</taxon>
        <taxon>Rhabditida</taxon>
        <taxon>Rhabditina</taxon>
        <taxon>Diplogasteromorpha</taxon>
        <taxon>Diplogasteroidea</taxon>
        <taxon>Neodiplogasteridae</taxon>
        <taxon>Pristionchus</taxon>
    </lineage>
</organism>
<evidence type="ECO:0000313" key="3">
    <source>
        <dbReference type="EMBL" id="GMS92893.1"/>
    </source>
</evidence>
<gene>
    <name evidence="3" type="ORF">PENTCL1PPCAC_15068</name>
</gene>
<dbReference type="PANTHER" id="PTHR47411">
    <property type="entry name" value="B3GNT1, BETA-1,3-N-ACETYLGUCOSAMINYLTRANSFERASE 1, HOMOLOG"/>
    <property type="match status" value="1"/>
</dbReference>